<evidence type="ECO:0000256" key="1">
    <source>
        <dbReference type="ARBA" id="ARBA00022475"/>
    </source>
</evidence>
<keyword evidence="8" id="KW-0131">Cell cycle</keyword>
<keyword evidence="2" id="KW-0132">Cell division</keyword>
<protein>
    <submittedName>
        <fullName evidence="12">Unannotated protein</fullName>
    </submittedName>
</protein>
<evidence type="ECO:0000256" key="3">
    <source>
        <dbReference type="ARBA" id="ARBA00022676"/>
    </source>
</evidence>
<organism evidence="12">
    <name type="scientific">freshwater metagenome</name>
    <dbReference type="NCBI Taxonomy" id="449393"/>
    <lineage>
        <taxon>unclassified sequences</taxon>
        <taxon>metagenomes</taxon>
        <taxon>ecological metagenomes</taxon>
    </lineage>
</organism>
<proteinExistence type="inferred from homology"/>
<gene>
    <name evidence="12" type="ORF">UFOPK4180_00785</name>
</gene>
<dbReference type="GO" id="GO:0008360">
    <property type="term" value="P:regulation of cell shape"/>
    <property type="evidence" value="ECO:0007669"/>
    <property type="project" value="UniProtKB-KW"/>
</dbReference>
<dbReference type="Pfam" id="PF03033">
    <property type="entry name" value="Glyco_transf_28"/>
    <property type="match status" value="1"/>
</dbReference>
<reference evidence="12" key="1">
    <citation type="submission" date="2020-05" db="EMBL/GenBank/DDBJ databases">
        <authorList>
            <person name="Chiriac C."/>
            <person name="Salcher M."/>
            <person name="Ghai R."/>
            <person name="Kavagutti S V."/>
        </authorList>
    </citation>
    <scope>NUCLEOTIDE SEQUENCE</scope>
</reference>
<dbReference type="Gene3D" id="3.40.50.2000">
    <property type="entry name" value="Glycogen Phosphorylase B"/>
    <property type="match status" value="2"/>
</dbReference>
<keyword evidence="3" id="KW-0328">Glycosyltransferase</keyword>
<keyword evidence="1" id="KW-1003">Cell membrane</keyword>
<evidence type="ECO:0000256" key="7">
    <source>
        <dbReference type="ARBA" id="ARBA00023136"/>
    </source>
</evidence>
<dbReference type="InterPro" id="IPR007235">
    <property type="entry name" value="Glyco_trans_28_C"/>
</dbReference>
<dbReference type="GO" id="GO:0051301">
    <property type="term" value="P:cell division"/>
    <property type="evidence" value="ECO:0007669"/>
    <property type="project" value="UniProtKB-KW"/>
</dbReference>
<dbReference type="Pfam" id="PF04101">
    <property type="entry name" value="Glyco_tran_28_C"/>
    <property type="match status" value="1"/>
</dbReference>
<keyword evidence="7" id="KW-0472">Membrane</keyword>
<evidence type="ECO:0000256" key="5">
    <source>
        <dbReference type="ARBA" id="ARBA00022960"/>
    </source>
</evidence>
<dbReference type="GO" id="GO:0005975">
    <property type="term" value="P:carbohydrate metabolic process"/>
    <property type="evidence" value="ECO:0007669"/>
    <property type="project" value="InterPro"/>
</dbReference>
<dbReference type="SUPFAM" id="SSF53756">
    <property type="entry name" value="UDP-Glycosyltransferase/glycogen phosphorylase"/>
    <property type="match status" value="1"/>
</dbReference>
<dbReference type="GO" id="GO:0071555">
    <property type="term" value="P:cell wall organization"/>
    <property type="evidence" value="ECO:0007669"/>
    <property type="project" value="UniProtKB-KW"/>
</dbReference>
<name>A0A6J6AEV4_9ZZZZ</name>
<dbReference type="InterPro" id="IPR006009">
    <property type="entry name" value="GlcNAc_MurG"/>
</dbReference>
<evidence type="ECO:0000313" key="12">
    <source>
        <dbReference type="EMBL" id="CAB4367184.1"/>
    </source>
</evidence>
<evidence type="ECO:0000256" key="9">
    <source>
        <dbReference type="ARBA" id="ARBA00023316"/>
    </source>
</evidence>
<evidence type="ECO:0000259" key="11">
    <source>
        <dbReference type="Pfam" id="PF04101"/>
    </source>
</evidence>
<keyword evidence="6" id="KW-0573">Peptidoglycan synthesis</keyword>
<evidence type="ECO:0000256" key="2">
    <source>
        <dbReference type="ARBA" id="ARBA00022618"/>
    </source>
</evidence>
<dbReference type="PANTHER" id="PTHR21015:SF22">
    <property type="entry name" value="GLYCOSYLTRANSFERASE"/>
    <property type="match status" value="1"/>
</dbReference>
<keyword evidence="4" id="KW-0808">Transferase</keyword>
<sequence>MTRVIFAGGGTAGHVEPALAVAREWRRNNPDSDILFLGTKTGLETRLVPDAGFSLTLISKVKIARTFSPSLFIAPFILIRSVVQCARILRKADLLVGFGGYVSAPAYMAAALTRTPFVIHEANSRPGIANRIGAQLTSFRAVTHPVPGGALSSALLTGLPLREDVASAYRAAQSDWQATRAQAKKSLGFSESDPLIFIFGGSQGSQAINAVIDQSKRELTERGFRILHGVGAKNALPTSIDGYRAENYIQDMATAYLASDIIISRSGAVTCAEVNTLGKFALFVPLPIGNGEQELNALDLVSQSRAEVISQKEFTSGWLLTHIGRLLQQSQAAPVAGSSLDMDAATKIVALMDHAISGGK</sequence>
<dbReference type="HAMAP" id="MF_00033">
    <property type="entry name" value="MurG"/>
    <property type="match status" value="1"/>
</dbReference>
<evidence type="ECO:0000256" key="6">
    <source>
        <dbReference type="ARBA" id="ARBA00022984"/>
    </source>
</evidence>
<feature type="domain" description="Glycosyltransferase family 28 N-terminal" evidence="10">
    <location>
        <begin position="4"/>
        <end position="135"/>
    </location>
</feature>
<evidence type="ECO:0000256" key="4">
    <source>
        <dbReference type="ARBA" id="ARBA00022679"/>
    </source>
</evidence>
<dbReference type="InterPro" id="IPR004276">
    <property type="entry name" value="GlycoTrans_28_N"/>
</dbReference>
<dbReference type="CDD" id="cd03785">
    <property type="entry name" value="GT28_MurG"/>
    <property type="match status" value="1"/>
</dbReference>
<dbReference type="PANTHER" id="PTHR21015">
    <property type="entry name" value="UDP-N-ACETYLGLUCOSAMINE--N-ACETYLMURAMYL-(PENTAPEPTIDE) PYROPHOSPHORYL-UNDECAPRENOL N-ACETYLGLUCOSAMINE TRANSFERASE 1"/>
    <property type="match status" value="1"/>
</dbReference>
<dbReference type="EMBL" id="CAESPC010000134">
    <property type="protein sequence ID" value="CAB4367184.1"/>
    <property type="molecule type" value="Genomic_DNA"/>
</dbReference>
<evidence type="ECO:0000259" key="10">
    <source>
        <dbReference type="Pfam" id="PF03033"/>
    </source>
</evidence>
<keyword evidence="9" id="KW-0961">Cell wall biogenesis/degradation</keyword>
<feature type="domain" description="Glycosyl transferase family 28 C-terminal" evidence="11">
    <location>
        <begin position="196"/>
        <end position="332"/>
    </location>
</feature>
<accession>A0A6J6AEV4</accession>
<dbReference type="AlphaFoldDB" id="A0A6J6AEV4"/>
<dbReference type="GO" id="GO:0050511">
    <property type="term" value="F:undecaprenyldiphospho-muramoylpentapeptide beta-N-acetylglucosaminyltransferase activity"/>
    <property type="evidence" value="ECO:0007669"/>
    <property type="project" value="InterPro"/>
</dbReference>
<dbReference type="GO" id="GO:0009252">
    <property type="term" value="P:peptidoglycan biosynthetic process"/>
    <property type="evidence" value="ECO:0007669"/>
    <property type="project" value="UniProtKB-KW"/>
</dbReference>
<keyword evidence="5" id="KW-0133">Cell shape</keyword>
<evidence type="ECO:0000256" key="8">
    <source>
        <dbReference type="ARBA" id="ARBA00023306"/>
    </source>
</evidence>